<dbReference type="EMBL" id="JAQQWI010000017">
    <property type="protein sequence ID" value="KAK8006077.1"/>
    <property type="molecule type" value="Genomic_DNA"/>
</dbReference>
<accession>A0ABR1R9T1</accession>
<feature type="transmembrane region" description="Helical" evidence="2">
    <location>
        <begin position="104"/>
        <end position="121"/>
    </location>
</feature>
<dbReference type="PANTHER" id="PTHR37544:SF1">
    <property type="entry name" value="PHOSPHORIBOSYLAMINOIMIDAZOLE-SUCCINOCARBOXAMIDE SYNTHASE"/>
    <property type="match status" value="1"/>
</dbReference>
<evidence type="ECO:0000313" key="3">
    <source>
        <dbReference type="EMBL" id="KAK8006077.1"/>
    </source>
</evidence>
<protein>
    <submittedName>
        <fullName evidence="3">Uncharacterized protein</fullName>
    </submittedName>
</protein>
<dbReference type="PANTHER" id="PTHR37544">
    <property type="entry name" value="SPRAY-RELATED"/>
    <property type="match status" value="1"/>
</dbReference>
<feature type="transmembrane region" description="Helical" evidence="2">
    <location>
        <begin position="67"/>
        <end position="89"/>
    </location>
</feature>
<organism evidence="3 4">
    <name type="scientific">Apiospora marii</name>
    <dbReference type="NCBI Taxonomy" id="335849"/>
    <lineage>
        <taxon>Eukaryota</taxon>
        <taxon>Fungi</taxon>
        <taxon>Dikarya</taxon>
        <taxon>Ascomycota</taxon>
        <taxon>Pezizomycotina</taxon>
        <taxon>Sordariomycetes</taxon>
        <taxon>Xylariomycetidae</taxon>
        <taxon>Amphisphaeriales</taxon>
        <taxon>Apiosporaceae</taxon>
        <taxon>Apiospora</taxon>
    </lineage>
</organism>
<dbReference type="InterPro" id="IPR021840">
    <property type="entry name" value="DUF3433"/>
</dbReference>
<feature type="compositionally biased region" description="Low complexity" evidence="1">
    <location>
        <begin position="1148"/>
        <end position="1162"/>
    </location>
</feature>
<dbReference type="Proteomes" id="UP001396898">
    <property type="component" value="Unassembled WGS sequence"/>
</dbReference>
<dbReference type="Pfam" id="PF11915">
    <property type="entry name" value="DUF3433"/>
    <property type="match status" value="2"/>
</dbReference>
<keyword evidence="2" id="KW-1133">Transmembrane helix</keyword>
<feature type="transmembrane region" description="Helical" evidence="2">
    <location>
        <begin position="683"/>
        <end position="704"/>
    </location>
</feature>
<evidence type="ECO:0000256" key="1">
    <source>
        <dbReference type="SAM" id="MobiDB-lite"/>
    </source>
</evidence>
<proteinExistence type="predicted"/>
<keyword evidence="2" id="KW-0812">Transmembrane</keyword>
<gene>
    <name evidence="3" type="ORF">PG991_012374</name>
</gene>
<name>A0ABR1R9T1_9PEZI</name>
<feature type="transmembrane region" description="Helical" evidence="2">
    <location>
        <begin position="724"/>
        <end position="743"/>
    </location>
</feature>
<comment type="caution">
    <text evidence="3">The sequence shown here is derived from an EMBL/GenBank/DDBJ whole genome shotgun (WGS) entry which is preliminary data.</text>
</comment>
<feature type="region of interest" description="Disordered" evidence="1">
    <location>
        <begin position="648"/>
        <end position="671"/>
    </location>
</feature>
<feature type="transmembrane region" description="Helical" evidence="2">
    <location>
        <begin position="795"/>
        <end position="816"/>
    </location>
</feature>
<reference evidence="3 4" key="1">
    <citation type="submission" date="2023-01" db="EMBL/GenBank/DDBJ databases">
        <title>Analysis of 21 Apiospora genomes using comparative genomics revels a genus with tremendous synthesis potential of carbohydrate active enzymes and secondary metabolites.</title>
        <authorList>
            <person name="Sorensen T."/>
        </authorList>
    </citation>
    <scope>NUCLEOTIDE SEQUENCE [LARGE SCALE GENOMIC DNA]</scope>
    <source>
        <strain evidence="3 4">CBS 20057</strain>
    </source>
</reference>
<feature type="region of interest" description="Disordered" evidence="1">
    <location>
        <begin position="1136"/>
        <end position="1173"/>
    </location>
</feature>
<evidence type="ECO:0000256" key="2">
    <source>
        <dbReference type="SAM" id="Phobius"/>
    </source>
</evidence>
<keyword evidence="2" id="KW-0472">Membrane</keyword>
<feature type="transmembrane region" description="Helical" evidence="2">
    <location>
        <begin position="172"/>
        <end position="195"/>
    </location>
</feature>
<sequence>MDVSPAAIFPELFVQPRFLFQSITAICPTQRTKQMFPHTPTARTADGPDPGGGKKKVRRPIWLRKSVVLAFLLVFVACIAALVFLYRFALQQRGLQLRWHDNHYLWTYGPTAILAVILSLWRRVDSIYRLNQPWWCLLSGPAPASESVLLDYTSPFIGFTLFRALRLRHYPVAASVLVFVLLKLVILASTAVFFVGPSEKSVTVPVEYTSRFSGSNLWTEPAYSTLELETEWDWEYQMQAGELKPRFLGSDKSSWSYLAGLGKTAISTGDIEYTGKSDPVYQDYEISSAGLNLTETSILVDLFLPNVTCEPATLVDDTQNSAWQKEKHLLYRIESDTCASNNLVLLGNQIAEERPDGTATFKTQAEVFSPLNCTRGSTNDTRYAIAIAQFTAHQIPIPDEEIVNRIYNTTYTPGAWAAAICKIEYGIFSATAHRLANMDKPKFNTNLSTTGATLLPNLTNYDLGTIVRSDIANASSTLFADTTTPESSWDRLETTFNALFELMHATAGYPNHSLATLPSVKFAEHGKTVLTGLANEFARTSLLVPQTNDTSKGTGLVSEDRLHLAPFALWIMVSALVLSVIVCIGILLSLPKSRWELGNASSIAVHASILSDSTSAKMALQDADQCRGRVLRMGLAGTKFWLDTSGSRPSLQLSENPGVRTGTLPPKMTTTRQRGWVPQTARLPVIIATLTYPILLIAALEVLLRLSMERNGLLDLDVSGSMTSFYAIRISCTLAVFLVATMFSNLEFTIGSLIPFTRLSHGSAPAQDTIAFSPLSLFPWTVFYRSLRPRHIGVAASYLAAMLGAFLTIAVSGLWIPTPPMRVERPSSALAQTWDVAGLNRSQEDYGGAMRELNNIRHGGAAASKLILDDNAVLARVFWEPSYLSDEEPLVLNYTYYGIPALRPVLDCVQVPPEDVLVTPIDVGYSWDFSINTTHPSICRGQGEQDVINLSGSIYGQWFSSYREVLSSNTAGRDNSSQCPYSVAIVAQAENGNTRPAKESPNRPDVTALVCVQGIEQLDAEVTYHGNPRLDRISRDFAWRFSPVEPSEQRLLRNGTSPLHFNISALTEDYWTEFPLLQKSFGDMDNFFYQLSERPNGTRIQDLTGPGNVPRLIGAVTREYQEIVAYILDKNLRRKTASPPAKSEPVISSDSDSDSGSRQQQQDQRKGVGTTKPIKGSAKYTVRRLTIHEPSKLVLQALLGGMALLGLVAYGSVRLRGVLPRAPYTIASVLGFLAGSQLCDRDVVTLPADLGLMSDRGLRGALDGWVFSLGWWARDGGGGKRGPDGASEDGYDEWKAATSRTVLVEMKQGIGRGRFREEMGLGGSDTESTTTIADIDGASTTTPSEESRRARFGIDIGTASSLGFSDGARLRIRRRKGKAGSLRAGRNGSLEC</sequence>
<evidence type="ECO:0000313" key="4">
    <source>
        <dbReference type="Proteomes" id="UP001396898"/>
    </source>
</evidence>
<keyword evidence="4" id="KW-1185">Reference proteome</keyword>
<feature type="transmembrane region" description="Helical" evidence="2">
    <location>
        <begin position="567"/>
        <end position="590"/>
    </location>
</feature>